<dbReference type="AlphaFoldDB" id="A0A380P237"/>
<dbReference type="SUPFAM" id="SSF51735">
    <property type="entry name" value="NAD(P)-binding Rossmann-fold domains"/>
    <property type="match status" value="1"/>
</dbReference>
<accession>A0A380P237</accession>
<organism evidence="2 3">
    <name type="scientific">Weissella viridescens</name>
    <name type="common">Lactobacillus viridescens</name>
    <dbReference type="NCBI Taxonomy" id="1629"/>
    <lineage>
        <taxon>Bacteria</taxon>
        <taxon>Bacillati</taxon>
        <taxon>Bacillota</taxon>
        <taxon>Bacilli</taxon>
        <taxon>Lactobacillales</taxon>
        <taxon>Lactobacillaceae</taxon>
        <taxon>Weissella</taxon>
    </lineage>
</organism>
<proteinExistence type="predicted"/>
<protein>
    <recommendedName>
        <fullName evidence="1">Pyrroline-5-carboxylate reductase catalytic N-terminal domain-containing protein</fullName>
    </recommendedName>
</protein>
<dbReference type="Pfam" id="PF03807">
    <property type="entry name" value="F420_oxidored"/>
    <property type="match status" value="1"/>
</dbReference>
<evidence type="ECO:0000313" key="2">
    <source>
        <dbReference type="EMBL" id="SUP59205.1"/>
    </source>
</evidence>
<dbReference type="Gene3D" id="3.40.50.720">
    <property type="entry name" value="NAD(P)-binding Rossmann-like Domain"/>
    <property type="match status" value="1"/>
</dbReference>
<feature type="domain" description="Pyrroline-5-carboxylate reductase catalytic N-terminal" evidence="1">
    <location>
        <begin position="2"/>
        <end position="47"/>
    </location>
</feature>
<dbReference type="Proteomes" id="UP000254621">
    <property type="component" value="Unassembled WGS sequence"/>
</dbReference>
<gene>
    <name evidence="2" type="ORF">NCTC13645_01458</name>
</gene>
<dbReference type="InterPro" id="IPR028939">
    <property type="entry name" value="P5C_Rdtase_cat_N"/>
</dbReference>
<evidence type="ECO:0000259" key="1">
    <source>
        <dbReference type="Pfam" id="PF03807"/>
    </source>
</evidence>
<dbReference type="EMBL" id="UHIV01000004">
    <property type="protein sequence ID" value="SUP59205.1"/>
    <property type="molecule type" value="Genomic_DNA"/>
</dbReference>
<name>A0A380P237_WEIVI</name>
<evidence type="ECO:0000313" key="3">
    <source>
        <dbReference type="Proteomes" id="UP000254621"/>
    </source>
</evidence>
<reference evidence="2 3" key="1">
    <citation type="submission" date="2018-06" db="EMBL/GenBank/DDBJ databases">
        <authorList>
            <consortium name="Pathogen Informatics"/>
            <person name="Doyle S."/>
        </authorList>
    </citation>
    <scope>NUCLEOTIDE SEQUENCE [LARGE SCALE GENOMIC DNA]</scope>
    <source>
        <strain evidence="2 3">NCTC13645</strain>
    </source>
</reference>
<dbReference type="InterPro" id="IPR036291">
    <property type="entry name" value="NAD(P)-bd_dom_sf"/>
</dbReference>
<sequence length="64" mass="7085">MKVGIIGIGHMGQAITDGLLNQVSPAEIILGSHRINAAMQSYHEKIKLPLLMIIQTSWMQILNF</sequence>